<evidence type="ECO:0000313" key="3">
    <source>
        <dbReference type="Proteomes" id="UP001322277"/>
    </source>
</evidence>
<evidence type="ECO:0000313" key="2">
    <source>
        <dbReference type="EMBL" id="WQF79282.1"/>
    </source>
</evidence>
<reference evidence="3" key="1">
    <citation type="journal article" date="2023" name="bioRxiv">
        <title>Complete genome of the Medicago anthracnose fungus, Colletotrichum destructivum, reveals a mini-chromosome-like region within a core chromosome.</title>
        <authorList>
            <person name="Lapalu N."/>
            <person name="Simon A."/>
            <person name="Lu A."/>
            <person name="Plaumann P.-L."/>
            <person name="Amselem J."/>
            <person name="Pigne S."/>
            <person name="Auger A."/>
            <person name="Koch C."/>
            <person name="Dallery J.-F."/>
            <person name="O'Connell R.J."/>
        </authorList>
    </citation>
    <scope>NUCLEOTIDE SEQUENCE [LARGE SCALE GENOMIC DNA]</scope>
    <source>
        <strain evidence="3">CBS 520.97</strain>
    </source>
</reference>
<accession>A0AAX4I7C2</accession>
<sequence length="555" mass="53709">MSTSSVSSSTSTVASSSTTPSTLSTAGSTLTGSSSSATGVSSSTSSAMSSSSSVSSSSTDGSSSASSGVGSTSTSTASSSGATSSSTSQTVSPSTTAPGSSTSSTTGSSSATSSSGTVISSTTGVSSSASSVVSSSSTTSSQSLPSSTIQTVTSATTGPGSSFPPTTSSSSTTRSSSTSSSSATISSSPTQSVSSSATQTTSSIATTSGTFSTSVVSTSSLRTSSSSSTTSSVRVSSSSTTRGTPTTPIPQTSSSFTGCLVTTSATAAPQCGVTLPGTCADLPNTNGLLPLTGVTASCLLDLGPFGVGPVATCLLNIDILNPRGQPIADCLLRTLRGSCPGALPQPCIDLQLVNGLDLLVDLPACVAALGPYSSGATAVCLAVNSITSATTGLSIFGCLQGSFNPPPTVVTVTDPALCPPAPTPTRCATPSLPQQCLSLSTVNGLDLLVDIPACVQALGLYAVGDVATCLVTSVIDTLTSGQSIVSCLQRSLGSRCVTSLPQVCLDLSVSNDAVTADLCLTLLGPLSLGVAGSCFTSGLTSGDAIVQCLNNVLFP</sequence>
<gene>
    <name evidence="2" type="ORF">CDEST_04296</name>
</gene>
<feature type="region of interest" description="Disordered" evidence="1">
    <location>
        <begin position="1"/>
        <end position="203"/>
    </location>
</feature>
<dbReference type="GeneID" id="87940799"/>
<dbReference type="Proteomes" id="UP001322277">
    <property type="component" value="Chromosome 3"/>
</dbReference>
<organism evidence="2 3">
    <name type="scientific">Colletotrichum destructivum</name>
    <dbReference type="NCBI Taxonomy" id="34406"/>
    <lineage>
        <taxon>Eukaryota</taxon>
        <taxon>Fungi</taxon>
        <taxon>Dikarya</taxon>
        <taxon>Ascomycota</taxon>
        <taxon>Pezizomycotina</taxon>
        <taxon>Sordariomycetes</taxon>
        <taxon>Hypocreomycetidae</taxon>
        <taxon>Glomerellales</taxon>
        <taxon>Glomerellaceae</taxon>
        <taxon>Colletotrichum</taxon>
        <taxon>Colletotrichum destructivum species complex</taxon>
    </lineage>
</organism>
<protein>
    <submittedName>
        <fullName evidence="2">Uncharacterized protein</fullName>
    </submittedName>
</protein>
<keyword evidence="3" id="KW-1185">Reference proteome</keyword>
<feature type="region of interest" description="Disordered" evidence="1">
    <location>
        <begin position="221"/>
        <end position="253"/>
    </location>
</feature>
<dbReference type="EMBL" id="CP137307">
    <property type="protein sequence ID" value="WQF79282.1"/>
    <property type="molecule type" value="Genomic_DNA"/>
</dbReference>
<dbReference type="KEGG" id="cdet:87940799"/>
<evidence type="ECO:0000256" key="1">
    <source>
        <dbReference type="SAM" id="MobiDB-lite"/>
    </source>
</evidence>
<dbReference type="RefSeq" id="XP_062776506.1">
    <property type="nucleotide sequence ID" value="XM_062920455.1"/>
</dbReference>
<dbReference type="AlphaFoldDB" id="A0AAX4I7C2"/>
<name>A0AAX4I7C2_9PEZI</name>
<proteinExistence type="predicted"/>